<evidence type="ECO:0000256" key="9">
    <source>
        <dbReference type="ARBA" id="ARBA00023136"/>
    </source>
</evidence>
<dbReference type="GO" id="GO:0009279">
    <property type="term" value="C:cell outer membrane"/>
    <property type="evidence" value="ECO:0007669"/>
    <property type="project" value="UniProtKB-SubCell"/>
</dbReference>
<evidence type="ECO:0000256" key="2">
    <source>
        <dbReference type="ARBA" id="ARBA00009810"/>
    </source>
</evidence>
<gene>
    <name evidence="16" type="ORF">FHP25_39060</name>
</gene>
<feature type="domain" description="TonB-dependent receptor plug" evidence="15">
    <location>
        <begin position="76"/>
        <end position="174"/>
    </location>
</feature>
<keyword evidence="7" id="KW-0406">Ion transport</keyword>
<dbReference type="InterPro" id="IPR036942">
    <property type="entry name" value="Beta-barrel_TonB_sf"/>
</dbReference>
<dbReference type="PANTHER" id="PTHR32552">
    <property type="entry name" value="FERRICHROME IRON RECEPTOR-RELATED"/>
    <property type="match status" value="1"/>
</dbReference>
<keyword evidence="9 12" id="KW-0472">Membrane</keyword>
<evidence type="ECO:0000256" key="1">
    <source>
        <dbReference type="ARBA" id="ARBA00004571"/>
    </source>
</evidence>
<evidence type="ECO:0000313" key="16">
    <source>
        <dbReference type="EMBL" id="TXL69438.1"/>
    </source>
</evidence>
<proteinExistence type="inferred from homology"/>
<evidence type="ECO:0000256" key="4">
    <source>
        <dbReference type="ARBA" id="ARBA00022452"/>
    </source>
</evidence>
<dbReference type="CDD" id="cd01347">
    <property type="entry name" value="ligand_gated_channel"/>
    <property type="match status" value="1"/>
</dbReference>
<evidence type="ECO:0000259" key="14">
    <source>
        <dbReference type="Pfam" id="PF00593"/>
    </source>
</evidence>
<dbReference type="Proteomes" id="UP000321638">
    <property type="component" value="Unassembled WGS sequence"/>
</dbReference>
<evidence type="ECO:0000256" key="6">
    <source>
        <dbReference type="ARBA" id="ARBA00022729"/>
    </source>
</evidence>
<dbReference type="FunFam" id="2.170.130.10:FF:000001">
    <property type="entry name" value="Catecholate siderophore TonB-dependent receptor"/>
    <property type="match status" value="1"/>
</dbReference>
<dbReference type="Gene3D" id="2.170.130.10">
    <property type="entry name" value="TonB-dependent receptor, plug domain"/>
    <property type="match status" value="1"/>
</dbReference>
<name>A0A5C8P7X4_9HYPH</name>
<accession>A0A5C8P7X4</accession>
<comment type="subcellular location">
    <subcellularLocation>
        <location evidence="1 12">Cell outer membrane</location>
        <topology evidence="1 12">Multi-pass membrane protein</topology>
    </subcellularLocation>
</comment>
<protein>
    <submittedName>
        <fullName evidence="16">TonB-dependent siderophore receptor</fullName>
    </submittedName>
</protein>
<evidence type="ECO:0000256" key="5">
    <source>
        <dbReference type="ARBA" id="ARBA00022692"/>
    </source>
</evidence>
<keyword evidence="11 12" id="KW-0998">Cell outer membrane</keyword>
<dbReference type="InterPro" id="IPR037066">
    <property type="entry name" value="Plug_dom_sf"/>
</dbReference>
<evidence type="ECO:0000256" key="3">
    <source>
        <dbReference type="ARBA" id="ARBA00022448"/>
    </source>
</evidence>
<evidence type="ECO:0000256" key="10">
    <source>
        <dbReference type="ARBA" id="ARBA00023170"/>
    </source>
</evidence>
<dbReference type="PROSITE" id="PS52016">
    <property type="entry name" value="TONB_DEPENDENT_REC_3"/>
    <property type="match status" value="1"/>
</dbReference>
<dbReference type="SUPFAM" id="SSF56935">
    <property type="entry name" value="Porins"/>
    <property type="match status" value="1"/>
</dbReference>
<comment type="similarity">
    <text evidence="2 12 13">Belongs to the TonB-dependent receptor family.</text>
</comment>
<evidence type="ECO:0000256" key="8">
    <source>
        <dbReference type="ARBA" id="ARBA00023077"/>
    </source>
</evidence>
<dbReference type="GO" id="GO:0015344">
    <property type="term" value="F:siderophore uptake transmembrane transporter activity"/>
    <property type="evidence" value="ECO:0007669"/>
    <property type="project" value="TreeGrafter"/>
</dbReference>
<dbReference type="OrthoDB" id="9760333at2"/>
<evidence type="ECO:0000256" key="13">
    <source>
        <dbReference type="RuleBase" id="RU003357"/>
    </source>
</evidence>
<evidence type="ECO:0000256" key="12">
    <source>
        <dbReference type="PROSITE-ProRule" id="PRU01360"/>
    </source>
</evidence>
<evidence type="ECO:0000259" key="15">
    <source>
        <dbReference type="Pfam" id="PF07715"/>
    </source>
</evidence>
<keyword evidence="3 12" id="KW-0813">Transport</keyword>
<evidence type="ECO:0000313" key="17">
    <source>
        <dbReference type="Proteomes" id="UP000321638"/>
    </source>
</evidence>
<evidence type="ECO:0000256" key="7">
    <source>
        <dbReference type="ARBA" id="ARBA00023065"/>
    </source>
</evidence>
<keyword evidence="8 13" id="KW-0798">TonB box</keyword>
<dbReference type="InterPro" id="IPR012910">
    <property type="entry name" value="Plug_dom"/>
</dbReference>
<dbReference type="Pfam" id="PF07715">
    <property type="entry name" value="Plug"/>
    <property type="match status" value="1"/>
</dbReference>
<keyword evidence="10 16" id="KW-0675">Receptor</keyword>
<keyword evidence="6" id="KW-0732">Signal</keyword>
<dbReference type="AlphaFoldDB" id="A0A5C8P7X4"/>
<dbReference type="InterPro" id="IPR000531">
    <property type="entry name" value="Beta-barrel_TonB"/>
</dbReference>
<comment type="caution">
    <text evidence="16">The sequence shown here is derived from an EMBL/GenBank/DDBJ whole genome shotgun (WGS) entry which is preliminary data.</text>
</comment>
<keyword evidence="4 12" id="KW-1134">Transmembrane beta strand</keyword>
<dbReference type="NCBIfam" id="TIGR01783">
    <property type="entry name" value="TonB-siderophor"/>
    <property type="match status" value="1"/>
</dbReference>
<dbReference type="GO" id="GO:0038023">
    <property type="term" value="F:signaling receptor activity"/>
    <property type="evidence" value="ECO:0007669"/>
    <property type="project" value="InterPro"/>
</dbReference>
<feature type="domain" description="TonB-dependent receptor-like beta-barrel" evidence="14">
    <location>
        <begin position="254"/>
        <end position="738"/>
    </location>
</feature>
<keyword evidence="17" id="KW-1185">Reference proteome</keyword>
<dbReference type="PANTHER" id="PTHR32552:SF83">
    <property type="entry name" value="BLR3904 PROTEIN"/>
    <property type="match status" value="1"/>
</dbReference>
<dbReference type="GO" id="GO:0015891">
    <property type="term" value="P:siderophore transport"/>
    <property type="evidence" value="ECO:0007669"/>
    <property type="project" value="InterPro"/>
</dbReference>
<dbReference type="EMBL" id="VDUZ01000083">
    <property type="protein sequence ID" value="TXL69438.1"/>
    <property type="molecule type" value="Genomic_DNA"/>
</dbReference>
<organism evidence="16 17">
    <name type="scientific">Vineibacter terrae</name>
    <dbReference type="NCBI Taxonomy" id="2586908"/>
    <lineage>
        <taxon>Bacteria</taxon>
        <taxon>Pseudomonadati</taxon>
        <taxon>Pseudomonadota</taxon>
        <taxon>Alphaproteobacteria</taxon>
        <taxon>Hyphomicrobiales</taxon>
        <taxon>Vineibacter</taxon>
    </lineage>
</organism>
<dbReference type="InterPro" id="IPR010105">
    <property type="entry name" value="TonB_sidphr_rcpt"/>
</dbReference>
<evidence type="ECO:0000256" key="11">
    <source>
        <dbReference type="ARBA" id="ARBA00023237"/>
    </source>
</evidence>
<sequence length="770" mass="83787">MMSSSKIPLSLRKASRGDMAGFASMIGMALGSAAMPAAAQALPPAPEQLAPVTVSGDRHGDYKVDRGSSPKLTAPLLDTPQTITIIPQTVIKEQGARSLTDVLRNTPGISFNAGENGFSTSTNNFSLRGFDTSGSIFIDGSRDSGSYTRDMFNVDRVEVFKGPAADNGRGTPGGYINIVTKSPERRNFAAGDIAFGFDEYGTEWRKRATVDVNRMITDQTAARLNVMLEDSGVPGRDVAKDKSFGVAPSLAFGLGTDFRAFLSYEYVKQDDRPDWGVPGAMVKGLRTFNPTTRGADRDNFYGLKSDYDRTDYQALLARFEFDVADNVTISNQTRWARVDRDARYTVPTGYTQATRQVSTQMQFYERVNSTVTNLTNVAVDFKTGALDHTLSAGLELTREWSDGRRFPTNNPGSTSIFDPDDGRFGAFSPSAAERNKVRVDTAALYAYDTVKLGPQWELTGGLRLEWYRVKIDSRTAAGASTGGLDGYDESKLSLGGKLGVVYKPVENGSLYAAFAVAALPPGSYLSNPDISRTGDNAFPGFVNGAKGITSYNYEIGVKWNFFNGRLSTNAALFRTDKTGVPISGRDVGETVDSLKGYGRQTVQGIEVGVAGEITPEWKVFGGFALMDSKRKHSAYLDEVRRRANHGDYGSVSRTDGDELAFTPQFTGSLWTTYRFPFGLTVGGGVQHVGASWLGRPDDALRIIPNGAFGKLPAYTLFHAMLAYEVTENITVRLNVDNIFNKQYAVSTNWNGSRATLGAPRTFMITTGFRF</sequence>
<dbReference type="Pfam" id="PF00593">
    <property type="entry name" value="TonB_dep_Rec_b-barrel"/>
    <property type="match status" value="1"/>
</dbReference>
<reference evidence="16 17" key="1">
    <citation type="submission" date="2019-06" db="EMBL/GenBank/DDBJ databases">
        <title>New taxonomy in bacterial strain CC-CFT640, isolated from vineyard.</title>
        <authorList>
            <person name="Lin S.-Y."/>
            <person name="Tsai C.-F."/>
            <person name="Young C.-C."/>
        </authorList>
    </citation>
    <scope>NUCLEOTIDE SEQUENCE [LARGE SCALE GENOMIC DNA]</scope>
    <source>
        <strain evidence="16 17">CC-CFT640</strain>
    </source>
</reference>
<dbReference type="Gene3D" id="2.40.170.20">
    <property type="entry name" value="TonB-dependent receptor, beta-barrel domain"/>
    <property type="match status" value="1"/>
</dbReference>
<dbReference type="InterPro" id="IPR039426">
    <property type="entry name" value="TonB-dep_rcpt-like"/>
</dbReference>
<keyword evidence="5 12" id="KW-0812">Transmembrane</keyword>